<feature type="transmembrane region" description="Helical" evidence="2">
    <location>
        <begin position="559"/>
        <end position="582"/>
    </location>
</feature>
<proteinExistence type="predicted"/>
<gene>
    <name evidence="3" type="ORF">SAMN05421659_10361</name>
</gene>
<keyword evidence="2" id="KW-0472">Membrane</keyword>
<evidence type="ECO:0000256" key="2">
    <source>
        <dbReference type="SAM" id="Phobius"/>
    </source>
</evidence>
<keyword evidence="2" id="KW-0812">Transmembrane</keyword>
<evidence type="ECO:0000313" key="3">
    <source>
        <dbReference type="EMBL" id="SEW00033.1"/>
    </source>
</evidence>
<feature type="coiled-coil region" evidence="1">
    <location>
        <begin position="22"/>
        <end position="64"/>
    </location>
</feature>
<keyword evidence="2" id="KW-1133">Transmembrane helix</keyword>
<dbReference type="EMBL" id="FOJI01000003">
    <property type="protein sequence ID" value="SEW00033.1"/>
    <property type="molecule type" value="Genomic_DNA"/>
</dbReference>
<dbReference type="Proteomes" id="UP000199701">
    <property type="component" value="Unassembled WGS sequence"/>
</dbReference>
<accession>A0A1I0NGZ3</accession>
<keyword evidence="1" id="KW-0175">Coiled coil</keyword>
<organism evidence="3 4">
    <name type="scientific">[Clostridium] fimetarium</name>
    <dbReference type="NCBI Taxonomy" id="99656"/>
    <lineage>
        <taxon>Bacteria</taxon>
        <taxon>Bacillati</taxon>
        <taxon>Bacillota</taxon>
        <taxon>Clostridia</taxon>
        <taxon>Lachnospirales</taxon>
        <taxon>Lachnospiraceae</taxon>
    </lineage>
</organism>
<reference evidence="3 4" key="1">
    <citation type="submission" date="2016-10" db="EMBL/GenBank/DDBJ databases">
        <authorList>
            <person name="de Groot N.N."/>
        </authorList>
    </citation>
    <scope>NUCLEOTIDE SEQUENCE [LARGE SCALE GENOMIC DNA]</scope>
    <source>
        <strain evidence="3 4">DSM 9179</strain>
    </source>
</reference>
<keyword evidence="4" id="KW-1185">Reference proteome</keyword>
<name>A0A1I0NGZ3_9FIRM</name>
<evidence type="ECO:0000256" key="1">
    <source>
        <dbReference type="SAM" id="Coils"/>
    </source>
</evidence>
<dbReference type="STRING" id="99656.SAMN05421659_10361"/>
<evidence type="ECO:0000313" key="4">
    <source>
        <dbReference type="Proteomes" id="UP000199701"/>
    </source>
</evidence>
<dbReference type="AlphaFoldDB" id="A0A1I0NGZ3"/>
<protein>
    <submittedName>
        <fullName evidence="3">Uncharacterized protein</fullName>
    </submittedName>
</protein>
<sequence>MSKIDDYKIGAKAVAEPTAKKLNKIVLDMERTEREEQRITNEFFDEVIDEFENIENNNNNVKKMIKFSDINEDRDVTIILEVLRKYYTPKDVIKSDNLVEFIKGINAVARETLATNSNYTIEDIKKTADVNVSLLVYSLVCVCNQLAISYSQEEFTLIRDAMFISNSEMDRIEQRFKECVENCNIQTLVDMFVKNMPDEEEEYITVIKADEEYETEQSVEEGGNFSVLRKIVEDTMTEIDEKYIFGEENQKRTINFINKHGLEVAENTLIAFIEYSKIGVLNTKCVLFTTHAIYMSEKENVCKISYSQLIQNGRKIISENAAVTEEDKTTFSIKLSDDFIIKFDNVKFNNDKLLKLFIAIIKDFDETMVADKDTVTRIVDMKETIKVNYLKAVFNIIKFENLGVEEIFRLASDMNCNNSTYAILATYSEKGDEVLESLVEAIKEEVPYPSFKSVGYALFRDCYRLLYISKGCDSATFRVKMEEAQYLKQINILFELPNGENTSSVKTALIIPNMAFNQITEKEFNKTAQALIIATATIGVPLGVVVGADALFLNTMWFWFIPGIGTIIATGALATGVVTTVIGMRNKGKKNFLEQRKAIVEDCIHSYTMAQRISYSSDISVINASSGYYDEIKRKLIIQHNLILIAEFEFGDNKLEKAKEITAETLNKAKKMGEDSLEIAKNITSKMVKKIGSFHKNEKR</sequence>
<feature type="transmembrane region" description="Helical" evidence="2">
    <location>
        <begin position="530"/>
        <end position="553"/>
    </location>
</feature>
<dbReference type="RefSeq" id="WP_092451132.1">
    <property type="nucleotide sequence ID" value="NZ_FOJI01000003.1"/>
</dbReference>